<dbReference type="SUPFAM" id="SSF111369">
    <property type="entry name" value="HlyD-like secretion proteins"/>
    <property type="match status" value="2"/>
</dbReference>
<dbReference type="InterPro" id="IPR050465">
    <property type="entry name" value="UPF0194_transport"/>
</dbReference>
<dbReference type="Gene3D" id="2.40.30.170">
    <property type="match status" value="1"/>
</dbReference>
<evidence type="ECO:0000256" key="3">
    <source>
        <dbReference type="SAM" id="Coils"/>
    </source>
</evidence>
<keyword evidence="6" id="KW-1185">Reference proteome</keyword>
<evidence type="ECO:0000313" key="5">
    <source>
        <dbReference type="EMBL" id="GLT19690.1"/>
    </source>
</evidence>
<evidence type="ECO:0000256" key="1">
    <source>
        <dbReference type="ARBA" id="ARBA00004196"/>
    </source>
</evidence>
<evidence type="ECO:0000313" key="6">
    <source>
        <dbReference type="Proteomes" id="UP001157138"/>
    </source>
</evidence>
<dbReference type="Proteomes" id="UP001157138">
    <property type="component" value="Unassembled WGS sequence"/>
</dbReference>
<dbReference type="EMBL" id="BSPW01000082">
    <property type="protein sequence ID" value="GLT19690.1"/>
    <property type="molecule type" value="Genomic_DNA"/>
</dbReference>
<feature type="coiled-coil region" evidence="3">
    <location>
        <begin position="99"/>
        <end position="190"/>
    </location>
</feature>
<name>A0ABQ6F2I1_9VIBR</name>
<comment type="caution">
    <text evidence="5">The sequence shown here is derived from an EMBL/GenBank/DDBJ whole genome shotgun (WGS) entry which is preliminary data.</text>
</comment>
<dbReference type="Pfam" id="PF25881">
    <property type="entry name" value="HH_YBHG"/>
    <property type="match status" value="1"/>
</dbReference>
<accession>A0ABQ6F2I1</accession>
<protein>
    <submittedName>
        <fullName evidence="5">Membrane protein</fullName>
    </submittedName>
</protein>
<feature type="domain" description="YbhG-like alpha-helical hairpin" evidence="4">
    <location>
        <begin position="64"/>
        <end position="192"/>
    </location>
</feature>
<evidence type="ECO:0000256" key="2">
    <source>
        <dbReference type="ARBA" id="ARBA00023054"/>
    </source>
</evidence>
<dbReference type="InterPro" id="IPR059052">
    <property type="entry name" value="HH_YbhG-like"/>
</dbReference>
<dbReference type="RefSeq" id="WP_284193528.1">
    <property type="nucleotide sequence ID" value="NZ_BSPW01000082.1"/>
</dbReference>
<evidence type="ECO:0000259" key="4">
    <source>
        <dbReference type="Pfam" id="PF25881"/>
    </source>
</evidence>
<dbReference type="PANTHER" id="PTHR32347">
    <property type="entry name" value="EFFLUX SYSTEM COMPONENT YKNX-RELATED"/>
    <property type="match status" value="1"/>
</dbReference>
<keyword evidence="2 3" id="KW-0175">Coiled coil</keyword>
<gene>
    <name evidence="5" type="ORF">GCM10007938_34730</name>
</gene>
<reference evidence="6" key="1">
    <citation type="journal article" date="2019" name="Int. J. Syst. Evol. Microbiol.">
        <title>The Global Catalogue of Microorganisms (GCM) 10K type strain sequencing project: providing services to taxonomists for standard genome sequencing and annotation.</title>
        <authorList>
            <consortium name="The Broad Institute Genomics Platform"/>
            <consortium name="The Broad Institute Genome Sequencing Center for Infectious Disease"/>
            <person name="Wu L."/>
            <person name="Ma J."/>
        </authorList>
    </citation>
    <scope>NUCLEOTIDE SEQUENCE [LARGE SCALE GENOMIC DNA]</scope>
    <source>
        <strain evidence="6">NBRC 108723</strain>
    </source>
</reference>
<dbReference type="Gene3D" id="2.40.50.100">
    <property type="match status" value="1"/>
</dbReference>
<dbReference type="PANTHER" id="PTHR32347:SF29">
    <property type="entry name" value="UPF0194 MEMBRANE PROTEIN YBHG"/>
    <property type="match status" value="1"/>
</dbReference>
<dbReference type="Gene3D" id="1.10.287.470">
    <property type="entry name" value="Helix hairpin bin"/>
    <property type="match status" value="1"/>
</dbReference>
<organism evidence="5 6">
    <name type="scientific">Vibrio zhanjiangensis</name>
    <dbReference type="NCBI Taxonomy" id="1046128"/>
    <lineage>
        <taxon>Bacteria</taxon>
        <taxon>Pseudomonadati</taxon>
        <taxon>Pseudomonadota</taxon>
        <taxon>Gammaproteobacteria</taxon>
        <taxon>Vibrionales</taxon>
        <taxon>Vibrionaceae</taxon>
        <taxon>Vibrio</taxon>
    </lineage>
</organism>
<proteinExistence type="predicted"/>
<comment type="subcellular location">
    <subcellularLocation>
        <location evidence="1">Cell envelope</location>
    </subcellularLocation>
</comment>
<sequence length="318" mass="34642">MQAFIYGLLVLICLIGCTPAPSNLALGTLERDRITFTATANEIIRQLPIREGSRVAEGDILVKLDSKNQQAILAHAIAEQAKAQAYLLKLTNGERPEDIAAALAKVQLAKAQLVEAEKNYRRNAELVAKKLISQSEKDSAIATRDSAKAELNSSQEEFSKLTAGSRSEDIEQAKAQLEAAKADVVLQQQKLDELTIVATRDGILDNLPYNLGERVPTNSIVAVVQANNVPYARVYVPASHRISMVPNVKVDVMVDGIQEPFQGTVRWVSSEASFTPYYALTESERSRLMYLAEVDLEASAQALPSGIPAQVVMPEVAQ</sequence>